<dbReference type="Proteomes" id="UP001152607">
    <property type="component" value="Unassembled WGS sequence"/>
</dbReference>
<dbReference type="EMBL" id="CAOQHR010000002">
    <property type="protein sequence ID" value="CAI6294615.1"/>
    <property type="molecule type" value="Genomic_DNA"/>
</dbReference>
<feature type="compositionally biased region" description="Polar residues" evidence="1">
    <location>
        <begin position="202"/>
        <end position="218"/>
    </location>
</feature>
<reference evidence="2" key="1">
    <citation type="submission" date="2023-01" db="EMBL/GenBank/DDBJ databases">
        <authorList>
            <person name="Van Ghelder C."/>
            <person name="Rancurel C."/>
        </authorList>
    </citation>
    <scope>NUCLEOTIDE SEQUENCE</scope>
    <source>
        <strain evidence="2">CNCM I-4278</strain>
    </source>
</reference>
<gene>
    <name evidence="2" type="ORF">PDIGIT_LOCUS2595</name>
</gene>
<name>A0A9W4XLL7_9PLEO</name>
<feature type="region of interest" description="Disordered" evidence="1">
    <location>
        <begin position="165"/>
        <end position="301"/>
    </location>
</feature>
<evidence type="ECO:0000256" key="1">
    <source>
        <dbReference type="SAM" id="MobiDB-lite"/>
    </source>
</evidence>
<keyword evidence="3" id="KW-1185">Reference proteome</keyword>
<evidence type="ECO:0000313" key="3">
    <source>
        <dbReference type="Proteomes" id="UP001152607"/>
    </source>
</evidence>
<protein>
    <submittedName>
        <fullName evidence="2">Uncharacterized protein</fullName>
    </submittedName>
</protein>
<proteinExistence type="predicted"/>
<organism evidence="2 3">
    <name type="scientific">Periconia digitata</name>
    <dbReference type="NCBI Taxonomy" id="1303443"/>
    <lineage>
        <taxon>Eukaryota</taxon>
        <taxon>Fungi</taxon>
        <taxon>Dikarya</taxon>
        <taxon>Ascomycota</taxon>
        <taxon>Pezizomycotina</taxon>
        <taxon>Dothideomycetes</taxon>
        <taxon>Pleosporomycetidae</taxon>
        <taxon>Pleosporales</taxon>
        <taxon>Massarineae</taxon>
        <taxon>Periconiaceae</taxon>
        <taxon>Periconia</taxon>
    </lineage>
</organism>
<feature type="compositionally biased region" description="Low complexity" evidence="1">
    <location>
        <begin position="219"/>
        <end position="232"/>
    </location>
</feature>
<feature type="compositionally biased region" description="Basic and acidic residues" evidence="1">
    <location>
        <begin position="366"/>
        <end position="387"/>
    </location>
</feature>
<feature type="compositionally biased region" description="Polar residues" evidence="1">
    <location>
        <begin position="263"/>
        <end position="278"/>
    </location>
</feature>
<sequence>MGDNNSGREIGYSGPQSMPYGGIVNSTTNNVYGSLGQTVSDTYPYCHPPPDARLGYLPARQATIPRSHTADPWNMPGRGASMASHVGNNGLYIPDAVQNLSGPANTPNQTSPTISAAAAANSFPFPPMQKIPPIQLFSVSRPVSGSKNVRSGSPYMRTASLAADGYGSTSVVGRDDRRNPFMGNPSVPENNGAVPRRGSHDAQVSQNAYIPTPSGSVEATNANANSSDGSSNVRDGSKKIRATQSSTNLRRLEPATSLGGNVFGTTAPSSPSLPTMTLQHPLGSGSRETHGSGPRYHRTISINGGGKIAHMARDFMCMHDVEYNTAGSTRLRRNTSSTTTHPAVPEQNQTREPSSMAPPPLPTRVSEPKSARKAGETGEQNETREGYTEDPQSNASTEETIFPSSPAPHYPGYANLTIQPIPIEDAYEIDMKMCSRDDDGVLRAPEPDVMTEQAADLEFFLSNENLGPGYDVTKMKRRYWTK</sequence>
<feature type="compositionally biased region" description="Polar residues" evidence="1">
    <location>
        <begin position="390"/>
        <end position="403"/>
    </location>
</feature>
<evidence type="ECO:0000313" key="2">
    <source>
        <dbReference type="EMBL" id="CAI6294615.1"/>
    </source>
</evidence>
<dbReference type="AlphaFoldDB" id="A0A9W4XLL7"/>
<accession>A0A9W4XLL7</accession>
<feature type="region of interest" description="Disordered" evidence="1">
    <location>
        <begin position="328"/>
        <end position="408"/>
    </location>
</feature>
<comment type="caution">
    <text evidence="2">The sequence shown here is derived from an EMBL/GenBank/DDBJ whole genome shotgun (WGS) entry which is preliminary data.</text>
</comment>